<comment type="caution">
    <text evidence="2">The sequence shown here is derived from an EMBL/GenBank/DDBJ whole genome shotgun (WGS) entry which is preliminary data.</text>
</comment>
<name>A0A7J0FE24_9ERIC</name>
<dbReference type="Pfam" id="PF00235">
    <property type="entry name" value="Profilin"/>
    <property type="match status" value="1"/>
</dbReference>
<dbReference type="OrthoDB" id="421374at2759"/>
<evidence type="ECO:0000256" key="1">
    <source>
        <dbReference type="SAM" id="Phobius"/>
    </source>
</evidence>
<dbReference type="SUPFAM" id="SSF55770">
    <property type="entry name" value="Profilin (actin-binding protein)"/>
    <property type="match status" value="1"/>
</dbReference>
<dbReference type="Gene3D" id="3.30.450.30">
    <property type="entry name" value="Dynein light chain 2a, cytoplasmic"/>
    <property type="match status" value="1"/>
</dbReference>
<dbReference type="EMBL" id="BJWL01000011">
    <property type="protein sequence ID" value="GFY96686.1"/>
    <property type="molecule type" value="Genomic_DNA"/>
</dbReference>
<dbReference type="InterPro" id="IPR048278">
    <property type="entry name" value="PFN"/>
</dbReference>
<dbReference type="InterPro" id="IPR036140">
    <property type="entry name" value="PFN_sf"/>
</dbReference>
<evidence type="ECO:0000313" key="3">
    <source>
        <dbReference type="Proteomes" id="UP000585474"/>
    </source>
</evidence>
<gene>
    <name evidence="2" type="ORF">Acr_11g0009920</name>
</gene>
<protein>
    <submittedName>
        <fullName evidence="2">Profilin 2</fullName>
    </submittedName>
</protein>
<dbReference type="InterPro" id="IPR027310">
    <property type="entry name" value="Profilin_CS"/>
</dbReference>
<feature type="transmembrane region" description="Helical" evidence="1">
    <location>
        <begin position="133"/>
        <end position="155"/>
    </location>
</feature>
<keyword evidence="1" id="KW-0472">Membrane</keyword>
<proteinExistence type="predicted"/>
<evidence type="ECO:0000313" key="2">
    <source>
        <dbReference type="EMBL" id="GFY96686.1"/>
    </source>
</evidence>
<dbReference type="PROSITE" id="PS00414">
    <property type="entry name" value="PROFILIN"/>
    <property type="match status" value="1"/>
</dbReference>
<organism evidence="2 3">
    <name type="scientific">Actinidia rufa</name>
    <dbReference type="NCBI Taxonomy" id="165716"/>
    <lineage>
        <taxon>Eukaryota</taxon>
        <taxon>Viridiplantae</taxon>
        <taxon>Streptophyta</taxon>
        <taxon>Embryophyta</taxon>
        <taxon>Tracheophyta</taxon>
        <taxon>Spermatophyta</taxon>
        <taxon>Magnoliopsida</taxon>
        <taxon>eudicotyledons</taxon>
        <taxon>Gunneridae</taxon>
        <taxon>Pentapetalae</taxon>
        <taxon>asterids</taxon>
        <taxon>Ericales</taxon>
        <taxon>Actinidiaceae</taxon>
        <taxon>Actinidia</taxon>
    </lineage>
</organism>
<keyword evidence="1" id="KW-1133">Transmembrane helix</keyword>
<dbReference type="GO" id="GO:0003779">
    <property type="term" value="F:actin binding"/>
    <property type="evidence" value="ECO:0007669"/>
    <property type="project" value="InterPro"/>
</dbReference>
<dbReference type="Proteomes" id="UP000585474">
    <property type="component" value="Unassembled WGS sequence"/>
</dbReference>
<keyword evidence="3" id="KW-1185">Reference proteome</keyword>
<keyword evidence="1" id="KW-0812">Transmembrane</keyword>
<dbReference type="AlphaFoldDB" id="A0A7J0FE24"/>
<reference evidence="2 3" key="1">
    <citation type="submission" date="2019-07" db="EMBL/GenBank/DDBJ databases">
        <title>De Novo Assembly of kiwifruit Actinidia rufa.</title>
        <authorList>
            <person name="Sugita-Konishi S."/>
            <person name="Sato K."/>
            <person name="Mori E."/>
            <person name="Abe Y."/>
            <person name="Kisaki G."/>
            <person name="Hamano K."/>
            <person name="Suezawa K."/>
            <person name="Otani M."/>
            <person name="Fukuda T."/>
            <person name="Manabe T."/>
            <person name="Gomi K."/>
            <person name="Tabuchi M."/>
            <person name="Akimitsu K."/>
            <person name="Kataoka I."/>
        </authorList>
    </citation>
    <scope>NUCLEOTIDE SEQUENCE [LARGE SCALE GENOMIC DNA]</scope>
    <source>
        <strain evidence="3">cv. Fuchu</strain>
    </source>
</reference>
<accession>A0A7J0FE24</accession>
<sequence length="163" mass="18019">MSWQTYVDEHLMCDIEGNHLSTTAILGHAGGSIWVRILPSLCLRSTRLDGNTLHMSMSRWFQSAITCLKWLMCDLGSDFLVYKTWQSWLLISPQIAIISASLGIEGMMKIHAGGGSVLWYPSLTRYHGSTITLALYLSVVGSYLLSLSAALRFVLSSGRPHLG</sequence>